<comment type="catalytic activity">
    <reaction evidence="8">
        <text>L-seryl-[protein] + ATP = O-phospho-L-seryl-[protein] + ADP + H(+)</text>
        <dbReference type="Rhea" id="RHEA:17989"/>
        <dbReference type="Rhea" id="RHEA-COMP:9863"/>
        <dbReference type="Rhea" id="RHEA-COMP:11604"/>
        <dbReference type="ChEBI" id="CHEBI:15378"/>
        <dbReference type="ChEBI" id="CHEBI:29999"/>
        <dbReference type="ChEBI" id="CHEBI:30616"/>
        <dbReference type="ChEBI" id="CHEBI:83421"/>
        <dbReference type="ChEBI" id="CHEBI:456216"/>
        <dbReference type="EC" id="2.7.11.1"/>
    </reaction>
</comment>
<evidence type="ECO:0000256" key="7">
    <source>
        <dbReference type="ARBA" id="ARBA00047899"/>
    </source>
</evidence>
<name>A0A061SAT0_9CHLO</name>
<dbReference type="InterPro" id="IPR050588">
    <property type="entry name" value="WNK_Ser-Thr_kinase"/>
</dbReference>
<feature type="compositionally biased region" description="Polar residues" evidence="9">
    <location>
        <begin position="784"/>
        <end position="798"/>
    </location>
</feature>
<dbReference type="PROSITE" id="PS50011">
    <property type="entry name" value="PROTEIN_KINASE_DOM"/>
    <property type="match status" value="1"/>
</dbReference>
<evidence type="ECO:0000256" key="1">
    <source>
        <dbReference type="ARBA" id="ARBA00012513"/>
    </source>
</evidence>
<dbReference type="PROSITE" id="PS00108">
    <property type="entry name" value="PROTEIN_KINASE_ST"/>
    <property type="match status" value="1"/>
</dbReference>
<dbReference type="SUPFAM" id="SSF56112">
    <property type="entry name" value="Protein kinase-like (PK-like)"/>
    <property type="match status" value="1"/>
</dbReference>
<proteinExistence type="predicted"/>
<evidence type="ECO:0000256" key="2">
    <source>
        <dbReference type="ARBA" id="ARBA00022527"/>
    </source>
</evidence>
<dbReference type="EMBL" id="GBEZ01003786">
    <property type="protein sequence ID" value="JAC81378.1"/>
    <property type="molecule type" value="Transcribed_RNA"/>
</dbReference>
<evidence type="ECO:0000256" key="4">
    <source>
        <dbReference type="ARBA" id="ARBA00022741"/>
    </source>
</evidence>
<keyword evidence="6" id="KW-0067">ATP-binding</keyword>
<protein>
    <recommendedName>
        <fullName evidence="1">non-specific serine/threonine protein kinase</fullName>
        <ecNumber evidence="1">2.7.11.1</ecNumber>
    </recommendedName>
</protein>
<dbReference type="InterPro" id="IPR008271">
    <property type="entry name" value="Ser/Thr_kinase_AS"/>
</dbReference>
<feature type="region of interest" description="Disordered" evidence="9">
    <location>
        <begin position="309"/>
        <end position="339"/>
    </location>
</feature>
<keyword evidence="4" id="KW-0547">Nucleotide-binding</keyword>
<dbReference type="InterPro" id="IPR000719">
    <property type="entry name" value="Prot_kinase_dom"/>
</dbReference>
<accession>A0A061SAT0</accession>
<evidence type="ECO:0000256" key="3">
    <source>
        <dbReference type="ARBA" id="ARBA00022679"/>
    </source>
</evidence>
<evidence type="ECO:0000256" key="9">
    <source>
        <dbReference type="SAM" id="MobiDB-lite"/>
    </source>
</evidence>
<evidence type="ECO:0000259" key="10">
    <source>
        <dbReference type="PROSITE" id="PS50011"/>
    </source>
</evidence>
<dbReference type="Gene3D" id="1.10.510.10">
    <property type="entry name" value="Transferase(Phosphotransferase) domain 1"/>
    <property type="match status" value="1"/>
</dbReference>
<organism evidence="11">
    <name type="scientific">Tetraselmis sp. GSL018</name>
    <dbReference type="NCBI Taxonomy" id="582737"/>
    <lineage>
        <taxon>Eukaryota</taxon>
        <taxon>Viridiplantae</taxon>
        <taxon>Chlorophyta</taxon>
        <taxon>core chlorophytes</taxon>
        <taxon>Chlorodendrophyceae</taxon>
        <taxon>Chlorodendrales</taxon>
        <taxon>Chlorodendraceae</taxon>
        <taxon>Tetraselmis</taxon>
    </lineage>
</organism>
<reference evidence="11" key="1">
    <citation type="submission" date="2014-05" db="EMBL/GenBank/DDBJ databases">
        <title>The transcriptome of the halophilic microalga Tetraselmis sp. GSL018 isolated from the Great Salt Lake, Utah.</title>
        <authorList>
            <person name="Jinkerson R.E."/>
            <person name="D'Adamo S."/>
            <person name="Posewitz M.C."/>
        </authorList>
    </citation>
    <scope>NUCLEOTIDE SEQUENCE</scope>
    <source>
        <strain evidence="11">GSL018</strain>
    </source>
</reference>
<evidence type="ECO:0000256" key="6">
    <source>
        <dbReference type="ARBA" id="ARBA00022840"/>
    </source>
</evidence>
<feature type="region of interest" description="Disordered" evidence="9">
    <location>
        <begin position="356"/>
        <end position="396"/>
    </location>
</feature>
<dbReference type="Pfam" id="PF00069">
    <property type="entry name" value="Pkinase"/>
    <property type="match status" value="1"/>
</dbReference>
<gene>
    <name evidence="11" type="primary">WNK</name>
    <name evidence="11" type="ORF">TSPGSL018_8081</name>
</gene>
<dbReference type="FunFam" id="1.10.510.10:FF:001565">
    <property type="entry name" value="WNK protein kinase"/>
    <property type="match status" value="1"/>
</dbReference>
<evidence type="ECO:0000256" key="8">
    <source>
        <dbReference type="ARBA" id="ARBA00048679"/>
    </source>
</evidence>
<feature type="compositionally biased region" description="Basic and acidic residues" evidence="9">
    <location>
        <begin position="375"/>
        <end position="391"/>
    </location>
</feature>
<comment type="catalytic activity">
    <reaction evidence="7">
        <text>L-threonyl-[protein] + ATP = O-phospho-L-threonyl-[protein] + ADP + H(+)</text>
        <dbReference type="Rhea" id="RHEA:46608"/>
        <dbReference type="Rhea" id="RHEA-COMP:11060"/>
        <dbReference type="Rhea" id="RHEA-COMP:11605"/>
        <dbReference type="ChEBI" id="CHEBI:15378"/>
        <dbReference type="ChEBI" id="CHEBI:30013"/>
        <dbReference type="ChEBI" id="CHEBI:30616"/>
        <dbReference type="ChEBI" id="CHEBI:61977"/>
        <dbReference type="ChEBI" id="CHEBI:456216"/>
        <dbReference type="EC" id="2.7.11.1"/>
    </reaction>
</comment>
<evidence type="ECO:0000256" key="5">
    <source>
        <dbReference type="ARBA" id="ARBA00022777"/>
    </source>
</evidence>
<feature type="region of interest" description="Disordered" evidence="9">
    <location>
        <begin position="653"/>
        <end position="816"/>
    </location>
</feature>
<dbReference type="AlphaFoldDB" id="A0A061SAT0"/>
<evidence type="ECO:0000313" key="11">
    <source>
        <dbReference type="EMBL" id="JAC81378.1"/>
    </source>
</evidence>
<dbReference type="EC" id="2.7.11.1" evidence="1"/>
<keyword evidence="5 11" id="KW-0418">Kinase</keyword>
<dbReference type="GO" id="GO:0005524">
    <property type="term" value="F:ATP binding"/>
    <property type="evidence" value="ECO:0007669"/>
    <property type="project" value="UniProtKB-KW"/>
</dbReference>
<feature type="domain" description="Protein kinase" evidence="10">
    <location>
        <begin position="27"/>
        <end position="287"/>
    </location>
</feature>
<keyword evidence="2" id="KW-0723">Serine/threonine-protein kinase</keyword>
<feature type="compositionally biased region" description="Basic residues" evidence="9">
    <location>
        <begin position="726"/>
        <end position="740"/>
    </location>
</feature>
<dbReference type="PANTHER" id="PTHR13902">
    <property type="entry name" value="SERINE/THREONINE-PROTEIN KINASE WNK WITH NO LYSINE -RELATED"/>
    <property type="match status" value="1"/>
</dbReference>
<dbReference type="FunFam" id="3.30.200.20:FF:000075">
    <property type="entry name" value="Probable serine/threonine-protein kinase WNK1"/>
    <property type="match status" value="1"/>
</dbReference>
<dbReference type="Gene3D" id="3.30.200.20">
    <property type="entry name" value="Phosphorylase Kinase, domain 1"/>
    <property type="match status" value="1"/>
</dbReference>
<dbReference type="GO" id="GO:0004674">
    <property type="term" value="F:protein serine/threonine kinase activity"/>
    <property type="evidence" value="ECO:0007669"/>
    <property type="project" value="UniProtKB-KW"/>
</dbReference>
<dbReference type="CDD" id="cd13983">
    <property type="entry name" value="STKc_WNK"/>
    <property type="match status" value="1"/>
</dbReference>
<feature type="compositionally biased region" description="Low complexity" evidence="9">
    <location>
        <begin position="654"/>
        <end position="670"/>
    </location>
</feature>
<keyword evidence="3" id="KW-0808">Transferase</keyword>
<sequence length="816" mass="89280">MEKSPGESERTDFELQVVEKDPSGRYSRFNEILGRGAFKTVYKAFDDEEGIEVAWNQVRASDFVSSNKDEERLHAEVAMLRSLDHPCLMKFYDSWVDPKTYTINFITELFTSGTLRQYRQRHKKLDESVIQRWGMQILKGLMYLHGHDPVIIHRDLKCDNIFINGTTGEVKIGDLGLATVLRRTECAPRSVLGTPEYMAPELYDEHYDERVDIYAFGMCMLELATLEYPYSECRNAAQVYKKVSSGIPPGQLAKVESPALKEFIEVCIVRDPQRRPTAAKLLRHPFLHGVNPDRNRGIDSRTSSIEVGSDILMRSLPTLPSESEATRRRSSSTDGYSPMRDANVLLDFDAADASCGAGRRRESTGLELADGTEEPESRENSISSKKSDRPHKVLPTSLLDSLPMGNFSVSPPADLLAAHAGASALMPLAAASPPRNRRGSSITLGTARIGERRDMAGSGRQWRVDIIGDNGELGADKLFQLVFTGFQDGVSFQRFQSDFPADATEDDYVEFTSEVLHNDQLGIRESDADSIVAEIRDSIRRAISSSLDVIPAAVVPAASVPAVATDSLPVPVKPDEEPQIMPMDGLAISSRSPSVVEVRKVMPRQDSSREGEVFAIGTPKIMELGALEQHMGFARSARRAPAAMGLTVEKVDEAAPSGRGEAAEEAAGSSVSPTRQGLPPGPARNGNPSRNSADDPQGRSLVLTNGGAALSRAGSDDDNAEERAKMMAKHQSRMNRLCKKKPGEPNRSLRRNSAAPTGEGAALRSAERSCTFAREHSHEGQNGDARSSSASGEPQRQLQRPLEHSKSFGAACFHDS</sequence>
<dbReference type="SMART" id="SM00220">
    <property type="entry name" value="S_TKc"/>
    <property type="match status" value="1"/>
</dbReference>
<dbReference type="InterPro" id="IPR011009">
    <property type="entry name" value="Kinase-like_dom_sf"/>
</dbReference>